<dbReference type="GO" id="GO:0071555">
    <property type="term" value="P:cell wall organization"/>
    <property type="evidence" value="ECO:0007669"/>
    <property type="project" value="UniProtKB-KW"/>
</dbReference>
<dbReference type="PROSITE" id="PS00502">
    <property type="entry name" value="POLYGALACTURONASE"/>
    <property type="match status" value="1"/>
</dbReference>
<evidence type="ECO:0000256" key="11">
    <source>
        <dbReference type="RuleBase" id="RU361169"/>
    </source>
</evidence>
<evidence type="ECO:0000256" key="6">
    <source>
        <dbReference type="ARBA" id="ARBA00023157"/>
    </source>
</evidence>
<evidence type="ECO:0000313" key="13">
    <source>
        <dbReference type="EMBL" id="KAF6211525.1"/>
    </source>
</evidence>
<keyword evidence="6" id="KW-1015">Disulfide bond</keyword>
<evidence type="ECO:0000256" key="7">
    <source>
        <dbReference type="ARBA" id="ARBA00023295"/>
    </source>
</evidence>
<comment type="similarity">
    <text evidence="1 11">Belongs to the glycosyl hydrolase 28 family.</text>
</comment>
<dbReference type="OrthoDB" id="187139at2759"/>
<dbReference type="GO" id="GO:0005576">
    <property type="term" value="C:extracellular region"/>
    <property type="evidence" value="ECO:0007669"/>
    <property type="project" value="TreeGrafter"/>
</dbReference>
<dbReference type="PANTHER" id="PTHR31884:SF1">
    <property type="entry name" value="POLYGALACTURONASE"/>
    <property type="match status" value="1"/>
</dbReference>
<dbReference type="Proteomes" id="UP000466442">
    <property type="component" value="Unassembled WGS sequence"/>
</dbReference>
<dbReference type="SUPFAM" id="SSF51126">
    <property type="entry name" value="Pectin lyase-like"/>
    <property type="match status" value="2"/>
</dbReference>
<gene>
    <name evidence="13" type="ORF">GE061_012038</name>
</gene>
<dbReference type="Pfam" id="PF00295">
    <property type="entry name" value="Glyco_hydro_28"/>
    <property type="match status" value="2"/>
</dbReference>
<dbReference type="InterPro" id="IPR000743">
    <property type="entry name" value="Glyco_hydro_28"/>
</dbReference>
<dbReference type="SMART" id="SM00710">
    <property type="entry name" value="PbH1"/>
    <property type="match status" value="6"/>
</dbReference>
<name>A0A8S9XVA0_APOLU</name>
<evidence type="ECO:0000256" key="8">
    <source>
        <dbReference type="ARBA" id="ARBA00023316"/>
    </source>
</evidence>
<keyword evidence="7 11" id="KW-0326">Glycosidase</keyword>
<evidence type="ECO:0000256" key="4">
    <source>
        <dbReference type="ARBA" id="ARBA00022737"/>
    </source>
</evidence>
<dbReference type="InterPro" id="IPR012334">
    <property type="entry name" value="Pectin_lyas_fold"/>
</dbReference>
<feature type="chain" id="PRO_5035764458" description="endo-polygalacturonase" evidence="12">
    <location>
        <begin position="20"/>
        <end position="512"/>
    </location>
</feature>
<dbReference type="GO" id="GO:0004650">
    <property type="term" value="F:polygalacturonase activity"/>
    <property type="evidence" value="ECO:0007669"/>
    <property type="project" value="UniProtKB-EC"/>
</dbReference>
<proteinExistence type="inferred from homology"/>
<dbReference type="EMBL" id="WIXP02000004">
    <property type="protein sequence ID" value="KAF6211525.1"/>
    <property type="molecule type" value="Genomic_DNA"/>
</dbReference>
<dbReference type="InterPro" id="IPR006626">
    <property type="entry name" value="PbH1"/>
</dbReference>
<keyword evidence="3 12" id="KW-0732">Signal</keyword>
<organism evidence="13 14">
    <name type="scientific">Apolygus lucorum</name>
    <name type="common">Small green plant bug</name>
    <name type="synonym">Lygocoris lucorum</name>
    <dbReference type="NCBI Taxonomy" id="248454"/>
    <lineage>
        <taxon>Eukaryota</taxon>
        <taxon>Metazoa</taxon>
        <taxon>Ecdysozoa</taxon>
        <taxon>Arthropoda</taxon>
        <taxon>Hexapoda</taxon>
        <taxon>Insecta</taxon>
        <taxon>Pterygota</taxon>
        <taxon>Neoptera</taxon>
        <taxon>Paraneoptera</taxon>
        <taxon>Hemiptera</taxon>
        <taxon>Heteroptera</taxon>
        <taxon>Panheteroptera</taxon>
        <taxon>Cimicomorpha</taxon>
        <taxon>Miridae</taxon>
        <taxon>Mirini</taxon>
        <taxon>Apolygus</taxon>
    </lineage>
</organism>
<sequence>MCSTFFFGTLVILAADTSGFDLNKFDLVNAAKKSPDKNIVIKNLLVPTGKTLDLTGLQSNTVIGFTGRVTFGYQEWEGTLIELKGKNITVLGKPGHLLDGEGQRWWDGLGGIGGKKEPKFIRVSLVDSTTKGIIYSDRGSWSSSHFTVDIFSRTVNMETTLKAFGGLLLVIASAYGAVVSNYNDLAAAKQGTLITLKDLQVPAGVTLDLTKLKPGTKVEFAGRTTFGYKEWAGPLVKVSGKNLNIVGLPGHVMDGEGKRWWDGQGGNGGVAKPRFMEVNIDDSSIAGLNIKNPPAWCFVANYCKNVHISNLNIDVKDGAGKAGGHNTDGIGVGHSKNVTILNSKVYNQDDCFVTGAGSDILIDNLSCTGGHGISIGSLGRGAVVERVTIKNSKIIKNMVGVRIKSTRGETGAIRDITFDNIELSGITKYGIIVEGNYLNSGSAGDATPFPIENIVFNNVRGSVVRKATNIYVNIHPTSGKNWRWTNIKVTGGQREVKCVGVPAGLNVNCGKK</sequence>
<evidence type="ECO:0000256" key="9">
    <source>
        <dbReference type="ARBA" id="ARBA00034074"/>
    </source>
</evidence>
<evidence type="ECO:0000256" key="5">
    <source>
        <dbReference type="ARBA" id="ARBA00022801"/>
    </source>
</evidence>
<keyword evidence="4" id="KW-0677">Repeat</keyword>
<dbReference type="InterPro" id="IPR011050">
    <property type="entry name" value="Pectin_lyase_fold/virulence"/>
</dbReference>
<evidence type="ECO:0000256" key="3">
    <source>
        <dbReference type="ARBA" id="ARBA00022729"/>
    </source>
</evidence>
<keyword evidence="14" id="KW-1185">Reference proteome</keyword>
<dbReference type="GO" id="GO:0045490">
    <property type="term" value="P:pectin catabolic process"/>
    <property type="evidence" value="ECO:0007669"/>
    <property type="project" value="TreeGrafter"/>
</dbReference>
<dbReference type="AlphaFoldDB" id="A0A8S9XVA0"/>
<dbReference type="PANTHER" id="PTHR31884">
    <property type="entry name" value="POLYGALACTURONASE"/>
    <property type="match status" value="1"/>
</dbReference>
<accession>A0A8S9XVA0</accession>
<comment type="caution">
    <text evidence="13">The sequence shown here is derived from an EMBL/GenBank/DDBJ whole genome shotgun (WGS) entry which is preliminary data.</text>
</comment>
<evidence type="ECO:0000313" key="14">
    <source>
        <dbReference type="Proteomes" id="UP000466442"/>
    </source>
</evidence>
<feature type="active site" evidence="10">
    <location>
        <position position="371"/>
    </location>
</feature>
<dbReference type="Gene3D" id="2.160.20.10">
    <property type="entry name" value="Single-stranded right-handed beta-helix, Pectin lyase-like"/>
    <property type="match status" value="2"/>
</dbReference>
<dbReference type="InterPro" id="IPR050434">
    <property type="entry name" value="Glycosyl_hydrlase_28"/>
</dbReference>
<comment type="catalytic activity">
    <reaction evidence="9">
        <text>(1,4-alpha-D-galacturonosyl)n+m + H2O = (1,4-alpha-D-galacturonosyl)n + (1,4-alpha-D-galacturonosyl)m.</text>
        <dbReference type="EC" id="3.2.1.15"/>
    </reaction>
</comment>
<feature type="signal peptide" evidence="12">
    <location>
        <begin position="1"/>
        <end position="19"/>
    </location>
</feature>
<evidence type="ECO:0000256" key="1">
    <source>
        <dbReference type="ARBA" id="ARBA00008834"/>
    </source>
</evidence>
<evidence type="ECO:0000256" key="12">
    <source>
        <dbReference type="SAM" id="SignalP"/>
    </source>
</evidence>
<keyword evidence="8" id="KW-0961">Cell wall biogenesis/degradation</keyword>
<reference evidence="13" key="1">
    <citation type="journal article" date="2021" name="Mol. Ecol. Resour.">
        <title>Apolygus lucorum genome provides insights into omnivorousness and mesophyll feeding.</title>
        <authorList>
            <person name="Liu Y."/>
            <person name="Liu H."/>
            <person name="Wang H."/>
            <person name="Huang T."/>
            <person name="Liu B."/>
            <person name="Yang B."/>
            <person name="Yin L."/>
            <person name="Li B."/>
            <person name="Zhang Y."/>
            <person name="Zhang S."/>
            <person name="Jiang F."/>
            <person name="Zhang X."/>
            <person name="Ren Y."/>
            <person name="Wang B."/>
            <person name="Wang S."/>
            <person name="Lu Y."/>
            <person name="Wu K."/>
            <person name="Fan W."/>
            <person name="Wang G."/>
        </authorList>
    </citation>
    <scope>NUCLEOTIDE SEQUENCE</scope>
    <source>
        <strain evidence="13">12Hb</strain>
    </source>
</reference>
<evidence type="ECO:0000256" key="10">
    <source>
        <dbReference type="PROSITE-ProRule" id="PRU10052"/>
    </source>
</evidence>
<evidence type="ECO:0000256" key="2">
    <source>
        <dbReference type="ARBA" id="ARBA00012736"/>
    </source>
</evidence>
<protein>
    <recommendedName>
        <fullName evidence="2">endo-polygalacturonase</fullName>
        <ecNumber evidence="2">3.2.1.15</ecNumber>
    </recommendedName>
</protein>
<keyword evidence="5 11" id="KW-0378">Hydrolase</keyword>
<dbReference type="EC" id="3.2.1.15" evidence="2"/>